<dbReference type="CDD" id="cd07079">
    <property type="entry name" value="ALDH_F18-19_ProA-GPR"/>
    <property type="match status" value="1"/>
</dbReference>
<dbReference type="EC" id="1.2.1.41" evidence="7"/>
<feature type="domain" description="Aldehyde dehydrogenase" evidence="8">
    <location>
        <begin position="4"/>
        <end position="281"/>
    </location>
</feature>
<dbReference type="PANTHER" id="PTHR11063">
    <property type="entry name" value="GLUTAMATE SEMIALDEHYDE DEHYDROGENASE"/>
    <property type="match status" value="1"/>
</dbReference>
<name>A0A0R2RPT0_9BACT</name>
<dbReference type="GO" id="GO:0050661">
    <property type="term" value="F:NADP binding"/>
    <property type="evidence" value="ECO:0007669"/>
    <property type="project" value="InterPro"/>
</dbReference>
<evidence type="ECO:0000256" key="3">
    <source>
        <dbReference type="ARBA" id="ARBA00022650"/>
    </source>
</evidence>
<evidence type="ECO:0000256" key="5">
    <source>
        <dbReference type="ARBA" id="ARBA00023002"/>
    </source>
</evidence>
<evidence type="ECO:0000256" key="7">
    <source>
        <dbReference type="HAMAP-Rule" id="MF_00412"/>
    </source>
</evidence>
<dbReference type="NCBIfam" id="NF001221">
    <property type="entry name" value="PRK00197.1"/>
    <property type="match status" value="1"/>
</dbReference>
<dbReference type="SUPFAM" id="SSF53720">
    <property type="entry name" value="ALDH-like"/>
    <property type="match status" value="1"/>
</dbReference>
<evidence type="ECO:0000313" key="10">
    <source>
        <dbReference type="Proteomes" id="UP000051269"/>
    </source>
</evidence>
<dbReference type="InterPro" id="IPR016163">
    <property type="entry name" value="Ald_DH_C"/>
</dbReference>
<comment type="subcellular location">
    <subcellularLocation>
        <location evidence="7">Cytoplasm</location>
    </subcellularLocation>
</comment>
<comment type="pathway">
    <text evidence="1 7">Amino-acid biosynthesis; L-proline biosynthesis; L-glutamate 5-semialdehyde from L-glutamate: step 2/2.</text>
</comment>
<keyword evidence="5 7" id="KW-0560">Oxidoreductase</keyword>
<protein>
    <recommendedName>
        <fullName evidence="7">Gamma-glutamyl phosphate reductase</fullName>
        <shortName evidence="7">GPR</shortName>
        <ecNumber evidence="7">1.2.1.41</ecNumber>
    </recommendedName>
    <alternativeName>
        <fullName evidence="7">Glutamate-5-semialdehyde dehydrogenase</fullName>
    </alternativeName>
    <alternativeName>
        <fullName evidence="7">Glutamyl-gamma-semialdehyde dehydrogenase</fullName>
        <shortName evidence="7">GSA dehydrogenase</shortName>
    </alternativeName>
</protein>
<keyword evidence="3 7" id="KW-0641">Proline biosynthesis</keyword>
<evidence type="ECO:0000256" key="1">
    <source>
        <dbReference type="ARBA" id="ARBA00004985"/>
    </source>
</evidence>
<evidence type="ECO:0000256" key="6">
    <source>
        <dbReference type="ARBA" id="ARBA00049024"/>
    </source>
</evidence>
<comment type="catalytic activity">
    <reaction evidence="6 7">
        <text>L-glutamate 5-semialdehyde + phosphate + NADP(+) = L-glutamyl 5-phosphate + NADPH + H(+)</text>
        <dbReference type="Rhea" id="RHEA:19541"/>
        <dbReference type="ChEBI" id="CHEBI:15378"/>
        <dbReference type="ChEBI" id="CHEBI:43474"/>
        <dbReference type="ChEBI" id="CHEBI:57783"/>
        <dbReference type="ChEBI" id="CHEBI:58066"/>
        <dbReference type="ChEBI" id="CHEBI:58274"/>
        <dbReference type="ChEBI" id="CHEBI:58349"/>
        <dbReference type="EC" id="1.2.1.41"/>
    </reaction>
</comment>
<dbReference type="NCBIfam" id="TIGR00407">
    <property type="entry name" value="proA"/>
    <property type="match status" value="1"/>
</dbReference>
<accession>A0A0R2RPT0</accession>
<dbReference type="Gene3D" id="3.40.309.10">
    <property type="entry name" value="Aldehyde Dehydrogenase, Chain A, domain 2"/>
    <property type="match status" value="1"/>
</dbReference>
<evidence type="ECO:0000256" key="2">
    <source>
        <dbReference type="ARBA" id="ARBA00022605"/>
    </source>
</evidence>
<dbReference type="HAMAP" id="MF_00412">
    <property type="entry name" value="ProA"/>
    <property type="match status" value="1"/>
</dbReference>
<dbReference type="InterPro" id="IPR015590">
    <property type="entry name" value="Aldehyde_DH_dom"/>
</dbReference>
<comment type="function">
    <text evidence="7">Catalyzes the NADPH-dependent reduction of L-glutamate 5-phosphate into L-glutamate 5-semialdehyde and phosphate. The product spontaneously undergoes cyclization to form 1-pyrroline-5-carboxylate.</text>
</comment>
<dbReference type="Gene3D" id="3.40.605.10">
    <property type="entry name" value="Aldehyde Dehydrogenase, Chain A, domain 1"/>
    <property type="match status" value="1"/>
</dbReference>
<dbReference type="InterPro" id="IPR000965">
    <property type="entry name" value="GPR_dom"/>
</dbReference>
<sequence>MSGVRKLAERAKVASRKLARLKTEEKNQLLCAMADGLVAQEKKIRKANEEDVQAARAAGTSGALLDRLELTEKRFQEMVEGVRQVARLADPVGEVVKRWTRPNGLEIFKIRVPIGLIGIIYESRPNVTVDSAVLCLKAGNATLLRGGREAKQSNRALADVLGQVAVKKGLPAEVIALVADEGRESVAEMCGLEGLIDLLIPRGGTGLIATVVQHARVPVIKHADGVCHIFVHRDADPKMAEAIVVNAKCQRPATCNAAETLLVDRVGAEKVLPSLGKALQAKGVKLFGDAAAAKALGIDLQPPKEWKTEYLDLTMAIRVVDGVEGALDHLEQYGSHHSDAIVTEDRKAAEEFMRGADSAAVYWNASTRFTDGGEFGFGAEIGISTDKIHARGPMGLEELTSYQYLVAGQGQIRE</sequence>
<comment type="similarity">
    <text evidence="7">Belongs to the gamma-glutamyl phosphate reductase family.</text>
</comment>
<evidence type="ECO:0000256" key="4">
    <source>
        <dbReference type="ARBA" id="ARBA00022857"/>
    </source>
</evidence>
<evidence type="ECO:0000313" key="9">
    <source>
        <dbReference type="EMBL" id="KRO62122.1"/>
    </source>
</evidence>
<keyword evidence="2 7" id="KW-0028">Amino-acid biosynthesis</keyword>
<dbReference type="Proteomes" id="UP000051269">
    <property type="component" value="Unassembled WGS sequence"/>
</dbReference>
<dbReference type="AlphaFoldDB" id="A0A0R2RPT0"/>
<dbReference type="Pfam" id="PF00171">
    <property type="entry name" value="Aldedh"/>
    <property type="match status" value="1"/>
</dbReference>
<reference evidence="9 10" key="1">
    <citation type="submission" date="2015-10" db="EMBL/GenBank/DDBJ databases">
        <title>Metagenome-Assembled Genomes uncover a global brackish microbiome.</title>
        <authorList>
            <person name="Hugerth L.W."/>
            <person name="Larsson J."/>
            <person name="Alneberg J."/>
            <person name="Lindh M.V."/>
            <person name="Legrand C."/>
            <person name="Pinhassi J."/>
            <person name="Andersson A.F."/>
        </authorList>
    </citation>
    <scope>NUCLEOTIDE SEQUENCE [LARGE SCALE GENOMIC DNA]</scope>
    <source>
        <strain evidence="9">BACL18 MAG-120507-bin52</strain>
    </source>
</reference>
<dbReference type="InterPro" id="IPR016161">
    <property type="entry name" value="Ald_DH/histidinol_DH"/>
</dbReference>
<dbReference type="InterPro" id="IPR016162">
    <property type="entry name" value="Ald_DH_N"/>
</dbReference>
<dbReference type="GO" id="GO:0005737">
    <property type="term" value="C:cytoplasm"/>
    <property type="evidence" value="ECO:0007669"/>
    <property type="project" value="UniProtKB-SubCell"/>
</dbReference>
<dbReference type="EMBL" id="LIBO01000130">
    <property type="protein sequence ID" value="KRO62122.1"/>
    <property type="molecule type" value="Genomic_DNA"/>
</dbReference>
<dbReference type="GO" id="GO:0004350">
    <property type="term" value="F:glutamate-5-semialdehyde dehydrogenase activity"/>
    <property type="evidence" value="ECO:0007669"/>
    <property type="project" value="UniProtKB-UniRule"/>
</dbReference>
<dbReference type="InterPro" id="IPR012134">
    <property type="entry name" value="Glu-5-SA_DH"/>
</dbReference>
<dbReference type="PANTHER" id="PTHR11063:SF8">
    <property type="entry name" value="DELTA-1-PYRROLINE-5-CARBOXYLATE SYNTHASE"/>
    <property type="match status" value="1"/>
</dbReference>
<comment type="caution">
    <text evidence="9">The sequence shown here is derived from an EMBL/GenBank/DDBJ whole genome shotgun (WGS) entry which is preliminary data.</text>
</comment>
<keyword evidence="7" id="KW-0963">Cytoplasm</keyword>
<evidence type="ECO:0000259" key="8">
    <source>
        <dbReference type="Pfam" id="PF00171"/>
    </source>
</evidence>
<dbReference type="FunFam" id="3.40.309.10:FF:000006">
    <property type="entry name" value="Gamma-glutamyl phosphate reductase"/>
    <property type="match status" value="1"/>
</dbReference>
<proteinExistence type="inferred from homology"/>
<dbReference type="GO" id="GO:0055129">
    <property type="term" value="P:L-proline biosynthetic process"/>
    <property type="evidence" value="ECO:0007669"/>
    <property type="project" value="UniProtKB-UniRule"/>
</dbReference>
<gene>
    <name evidence="7 9" type="primary">proA</name>
    <name evidence="9" type="ORF">ABR82_06045</name>
</gene>
<keyword evidence="4 7" id="KW-0521">NADP</keyword>
<organism evidence="9 10">
    <name type="scientific">Verrucomicrobia subdivision 6 bacterium BACL9 MAG-120507-bin52</name>
    <dbReference type="NCBI Taxonomy" id="1655590"/>
    <lineage>
        <taxon>Bacteria</taxon>
        <taxon>Pseudomonadati</taxon>
        <taxon>Verrucomicrobiota</taxon>
        <taxon>Verrucomicrobiia</taxon>
        <taxon>Verrucomicrobiales</taxon>
        <taxon>Verrucomicrobia subdivision 6</taxon>
    </lineage>
</organism>
<dbReference type="UniPathway" id="UPA00098">
    <property type="reaction ID" value="UER00360"/>
</dbReference>
<dbReference type="PIRSF" id="PIRSF000151">
    <property type="entry name" value="GPR"/>
    <property type="match status" value="1"/>
</dbReference>